<protein>
    <submittedName>
        <fullName evidence="2">Histidinol-phosphate aminotransferase</fullName>
        <ecNumber evidence="2">2.6.1.9</ecNumber>
    </submittedName>
</protein>
<feature type="compositionally biased region" description="Low complexity" evidence="1">
    <location>
        <begin position="227"/>
        <end position="236"/>
    </location>
</feature>
<feature type="region of interest" description="Disordered" evidence="1">
    <location>
        <begin position="1"/>
        <end position="317"/>
    </location>
</feature>
<dbReference type="EMBL" id="CADCUE010000029">
    <property type="protein sequence ID" value="CAA9313743.1"/>
    <property type="molecule type" value="Genomic_DNA"/>
</dbReference>
<feature type="compositionally biased region" description="Basic residues" evidence="1">
    <location>
        <begin position="157"/>
        <end position="173"/>
    </location>
</feature>
<feature type="region of interest" description="Disordered" evidence="1">
    <location>
        <begin position="333"/>
        <end position="386"/>
    </location>
</feature>
<gene>
    <name evidence="2" type="ORF">AVDCRST_MAG16-340</name>
</gene>
<feature type="compositionally biased region" description="Low complexity" evidence="1">
    <location>
        <begin position="15"/>
        <end position="38"/>
    </location>
</feature>
<feature type="non-terminal residue" evidence="2">
    <location>
        <position position="386"/>
    </location>
</feature>
<evidence type="ECO:0000313" key="2">
    <source>
        <dbReference type="EMBL" id="CAA9313743.1"/>
    </source>
</evidence>
<keyword evidence="2" id="KW-0808">Transferase</keyword>
<dbReference type="GO" id="GO:0004400">
    <property type="term" value="F:histidinol-phosphate transaminase activity"/>
    <property type="evidence" value="ECO:0007669"/>
    <property type="project" value="UniProtKB-EC"/>
</dbReference>
<reference evidence="2" key="1">
    <citation type="submission" date="2020-02" db="EMBL/GenBank/DDBJ databases">
        <authorList>
            <person name="Meier V. D."/>
        </authorList>
    </citation>
    <scope>NUCLEOTIDE SEQUENCE</scope>
    <source>
        <strain evidence="2">AVDCRST_MAG16</strain>
    </source>
</reference>
<dbReference type="EC" id="2.6.1.9" evidence="2"/>
<feature type="compositionally biased region" description="Basic residues" evidence="1">
    <location>
        <begin position="86"/>
        <end position="101"/>
    </location>
</feature>
<name>A0A6J4KUJ2_9ACTN</name>
<feature type="non-terminal residue" evidence="2">
    <location>
        <position position="1"/>
    </location>
</feature>
<evidence type="ECO:0000256" key="1">
    <source>
        <dbReference type="SAM" id="MobiDB-lite"/>
    </source>
</evidence>
<proteinExistence type="predicted"/>
<feature type="compositionally biased region" description="Basic residues" evidence="1">
    <location>
        <begin position="362"/>
        <end position="386"/>
    </location>
</feature>
<organism evidence="2">
    <name type="scientific">uncultured Frankineae bacterium</name>
    <dbReference type="NCBI Taxonomy" id="437475"/>
    <lineage>
        <taxon>Bacteria</taxon>
        <taxon>Bacillati</taxon>
        <taxon>Actinomycetota</taxon>
        <taxon>Actinomycetes</taxon>
        <taxon>Frankiales</taxon>
        <taxon>environmental samples</taxon>
    </lineage>
</organism>
<sequence length="386" mass="42021">ADPHRPPRCLGGPVRTRLAPAARGPARADAVRRAAVGAGRHRLARAAQRQREPARPVGLAGGRPDGRGRRRRRDPQPLSRPGGARPARRPRRLPERPHRRAAVADAGLGGERLERGPAAGLPGVRRAGTGRSGLRAVVLHAPAAGRGDQHRLGVRAARGRLRPRRRHRARRGPPPHARSGLPHHAQQPDGDGDLPRRRRGGLRGQRRDGAGRRGVRGVRRQPERGHAAGPPSAAHGQPDDEQGVRPGRRAGGLPRRECRRRGRPAARPPALPPVGPDAGRRPRRPRARRRAARDRPSGQGPARPHGAGDPVARFARRPDRVELPAVRAVRPAGAGVAGPARARGAGPRRQRWTGAGRLAPRERRHRGRDHRLPVRTRARHRRDHLM</sequence>
<dbReference type="AlphaFoldDB" id="A0A6J4KUJ2"/>
<feature type="compositionally biased region" description="Basic residues" evidence="1">
    <location>
        <begin position="281"/>
        <end position="292"/>
    </location>
</feature>
<feature type="compositionally biased region" description="Pro residues" evidence="1">
    <location>
        <begin position="266"/>
        <end position="275"/>
    </location>
</feature>
<accession>A0A6J4KUJ2</accession>
<feature type="compositionally biased region" description="Low complexity" evidence="1">
    <location>
        <begin position="333"/>
        <end position="345"/>
    </location>
</feature>
<keyword evidence="2" id="KW-0032">Aminotransferase</keyword>